<dbReference type="Proteomes" id="UP000295444">
    <property type="component" value="Unassembled WGS sequence"/>
</dbReference>
<reference evidence="4 5" key="1">
    <citation type="submission" date="2019-03" db="EMBL/GenBank/DDBJ databases">
        <title>Genomic Encyclopedia of Type Strains, Phase IV (KMG-IV): sequencing the most valuable type-strain genomes for metagenomic binning, comparative biology and taxonomic classification.</title>
        <authorList>
            <person name="Goeker M."/>
        </authorList>
    </citation>
    <scope>NUCLEOTIDE SEQUENCE [LARGE SCALE GENOMIC DNA]</scope>
    <source>
        <strain evidence="4 5">DSM 45361</strain>
    </source>
</reference>
<dbReference type="InterPro" id="IPR001647">
    <property type="entry name" value="HTH_TetR"/>
</dbReference>
<proteinExistence type="predicted"/>
<feature type="domain" description="HTH tetR-type" evidence="3">
    <location>
        <begin position="1"/>
        <end position="61"/>
    </location>
</feature>
<gene>
    <name evidence="4" type="ORF">EV186_1021398</name>
</gene>
<dbReference type="EMBL" id="SNXZ01000002">
    <property type="protein sequence ID" value="TDQ01529.1"/>
    <property type="molecule type" value="Genomic_DNA"/>
</dbReference>
<dbReference type="PANTHER" id="PTHR30055:SF220">
    <property type="entry name" value="TETR-FAMILY REGULATORY PROTEIN"/>
    <property type="match status" value="1"/>
</dbReference>
<comment type="caution">
    <text evidence="4">The sequence shown here is derived from an EMBL/GenBank/DDBJ whole genome shotgun (WGS) entry which is preliminary data.</text>
</comment>
<keyword evidence="5" id="KW-1185">Reference proteome</keyword>
<dbReference type="GO" id="GO:0003700">
    <property type="term" value="F:DNA-binding transcription factor activity"/>
    <property type="evidence" value="ECO:0007669"/>
    <property type="project" value="TreeGrafter"/>
</dbReference>
<sequence>MDTKTAILQAATELLVASPTGEVSTRAICERAGVGAPTLYRHFGDKDGLMSAVVDHAFERYLAGKRAATPSPDPVQDLRDGWDNHVAFALEHPAPYRLMHSVAVPPASAKEAQRLLELVLERCAAAGRLRLPVDVAGQLVMSANVGIALMLVTRPELYDRDTSTRLRDAVHAAILTGTESKPATRAAVATQLAAQLPAAPLTPAESGLLTEWLHRLATTKEESPWHE</sequence>
<evidence type="ECO:0000256" key="1">
    <source>
        <dbReference type="ARBA" id="ARBA00023125"/>
    </source>
</evidence>
<dbReference type="PANTHER" id="PTHR30055">
    <property type="entry name" value="HTH-TYPE TRANSCRIPTIONAL REGULATOR RUTR"/>
    <property type="match status" value="1"/>
</dbReference>
<keyword evidence="1 2" id="KW-0238">DNA-binding</keyword>
<dbReference type="SUPFAM" id="SSF48498">
    <property type="entry name" value="Tetracyclin repressor-like, C-terminal domain"/>
    <property type="match status" value="1"/>
</dbReference>
<evidence type="ECO:0000256" key="2">
    <source>
        <dbReference type="PROSITE-ProRule" id="PRU00335"/>
    </source>
</evidence>
<dbReference type="SUPFAM" id="SSF46689">
    <property type="entry name" value="Homeodomain-like"/>
    <property type="match status" value="1"/>
</dbReference>
<dbReference type="GO" id="GO:0000976">
    <property type="term" value="F:transcription cis-regulatory region binding"/>
    <property type="evidence" value="ECO:0007669"/>
    <property type="project" value="TreeGrafter"/>
</dbReference>
<feature type="DNA-binding region" description="H-T-H motif" evidence="2">
    <location>
        <begin position="24"/>
        <end position="43"/>
    </location>
</feature>
<dbReference type="RefSeq" id="WP_133850098.1">
    <property type="nucleotide sequence ID" value="NZ_SNXZ01000002.1"/>
</dbReference>
<dbReference type="PRINTS" id="PR00455">
    <property type="entry name" value="HTHTETR"/>
</dbReference>
<organism evidence="4 5">
    <name type="scientific">Labedaea rhizosphaerae</name>
    <dbReference type="NCBI Taxonomy" id="598644"/>
    <lineage>
        <taxon>Bacteria</taxon>
        <taxon>Bacillati</taxon>
        <taxon>Actinomycetota</taxon>
        <taxon>Actinomycetes</taxon>
        <taxon>Pseudonocardiales</taxon>
        <taxon>Pseudonocardiaceae</taxon>
        <taxon>Labedaea</taxon>
    </lineage>
</organism>
<evidence type="ECO:0000313" key="4">
    <source>
        <dbReference type="EMBL" id="TDQ01529.1"/>
    </source>
</evidence>
<dbReference type="Gene3D" id="1.10.357.10">
    <property type="entry name" value="Tetracycline Repressor, domain 2"/>
    <property type="match status" value="1"/>
</dbReference>
<dbReference type="PROSITE" id="PS50977">
    <property type="entry name" value="HTH_TETR_2"/>
    <property type="match status" value="1"/>
</dbReference>
<protein>
    <submittedName>
        <fullName evidence="4">TetR family transcriptional regulator</fullName>
    </submittedName>
</protein>
<dbReference type="AlphaFoldDB" id="A0A4R6SKP2"/>
<name>A0A4R6SKP2_LABRH</name>
<evidence type="ECO:0000259" key="3">
    <source>
        <dbReference type="PROSITE" id="PS50977"/>
    </source>
</evidence>
<evidence type="ECO:0000313" key="5">
    <source>
        <dbReference type="Proteomes" id="UP000295444"/>
    </source>
</evidence>
<dbReference type="InterPro" id="IPR036271">
    <property type="entry name" value="Tet_transcr_reg_TetR-rel_C_sf"/>
</dbReference>
<dbReference type="InterPro" id="IPR009057">
    <property type="entry name" value="Homeodomain-like_sf"/>
</dbReference>
<accession>A0A4R6SKP2</accession>
<dbReference type="Pfam" id="PF00440">
    <property type="entry name" value="TetR_N"/>
    <property type="match status" value="1"/>
</dbReference>
<dbReference type="InterPro" id="IPR050109">
    <property type="entry name" value="HTH-type_TetR-like_transc_reg"/>
</dbReference>
<dbReference type="OrthoDB" id="3784817at2"/>